<dbReference type="EMBL" id="AHGT01000026">
    <property type="protein sequence ID" value="ESU37470.1"/>
    <property type="molecule type" value="Genomic_DNA"/>
</dbReference>
<dbReference type="InterPro" id="IPR003697">
    <property type="entry name" value="Maf-like"/>
</dbReference>
<proteinExistence type="inferred from homology"/>
<dbReference type="InterPro" id="IPR029001">
    <property type="entry name" value="ITPase-like_fam"/>
</dbReference>
<evidence type="ECO:0000256" key="1">
    <source>
        <dbReference type="ARBA" id="ARBA00001968"/>
    </source>
</evidence>
<sequence length="205" mass="21711">MADGLNAHLISEMKKLHLVLASTSPRRAQLLQDAGYTFEVVPSPADENDVVFTATSSIESFVCKKAATKAEGAVPLRPGALVVGCDTVVVCKGRIYEKPKSPAECVQFLEDFSESTCTVVTAVAMRGPGVCHDLTASTEVDFRRIPKEDSVAYAATSEPYDKSGGFACLGHAARWISCMRGDAPTVLGLPICAFANALEQLGLAV</sequence>
<name>V6TKI3_GIAIN</name>
<keyword evidence="2" id="KW-0378">Hydrolase</keyword>
<dbReference type="VEuPathDB" id="GiardiaDB:GL50803_0013889"/>
<dbReference type="CDD" id="cd00555">
    <property type="entry name" value="Maf"/>
    <property type="match status" value="1"/>
</dbReference>
<dbReference type="PIRSF" id="PIRSF006305">
    <property type="entry name" value="Maf"/>
    <property type="match status" value="1"/>
</dbReference>
<accession>V6TKI3</accession>
<dbReference type="HAMAP" id="MF_00528">
    <property type="entry name" value="Maf"/>
    <property type="match status" value="1"/>
</dbReference>
<comment type="cofactor">
    <cofactor evidence="1">
        <name>a divalent metal cation</name>
        <dbReference type="ChEBI" id="CHEBI:60240"/>
    </cofactor>
</comment>
<dbReference type="PANTHER" id="PTHR43213">
    <property type="entry name" value="BIFUNCTIONAL DTTP/UTP PYROPHOSPHATASE/METHYLTRANSFERASE PROTEIN-RELATED"/>
    <property type="match status" value="1"/>
</dbReference>
<evidence type="ECO:0000313" key="4">
    <source>
        <dbReference type="Proteomes" id="UP000018320"/>
    </source>
</evidence>
<dbReference type="Proteomes" id="UP000018320">
    <property type="component" value="Unassembled WGS sequence"/>
</dbReference>
<dbReference type="PANTHER" id="PTHR43213:SF5">
    <property type="entry name" value="BIFUNCTIONAL DTTP_UTP PYROPHOSPHATASE_METHYLTRANSFERASE PROTEIN-RELATED"/>
    <property type="match status" value="1"/>
</dbReference>
<dbReference type="VEuPathDB" id="GiardiaDB:DHA2_152744"/>
<protein>
    <submittedName>
        <fullName evidence="3">Septum formation protein Maf</fullName>
    </submittedName>
</protein>
<evidence type="ECO:0000313" key="3">
    <source>
        <dbReference type="EMBL" id="ESU37470.1"/>
    </source>
</evidence>
<reference evidence="3 4" key="2">
    <citation type="journal article" date="2013" name="Genome Biol. Evol.">
        <title>Genome sequencing of Giardia lamblia genotypes A2 and B isolates (DH and GS) and comparative analysis with the genomes of genotypes A1 and E (WB and Pig).</title>
        <authorList>
            <person name="Adam R.D."/>
            <person name="Dahlstrom E.W."/>
            <person name="Martens C.A."/>
            <person name="Bruno D.P."/>
            <person name="Barbian K.D."/>
            <person name="Ricklefs S.M."/>
            <person name="Hernandez M.M."/>
            <person name="Narla N.P."/>
            <person name="Patel R.B."/>
            <person name="Porcella S.F."/>
            <person name="Nash T.E."/>
        </authorList>
    </citation>
    <scope>NUCLEOTIDE SEQUENCE [LARGE SCALE GENOMIC DNA]</scope>
    <source>
        <strain evidence="3 4">DH</strain>
    </source>
</reference>
<dbReference type="Pfam" id="PF02545">
    <property type="entry name" value="Maf"/>
    <property type="match status" value="1"/>
</dbReference>
<dbReference type="VEuPathDB" id="GiardiaDB:QR46_0610"/>
<dbReference type="NCBIfam" id="TIGR00172">
    <property type="entry name" value="maf"/>
    <property type="match status" value="1"/>
</dbReference>
<dbReference type="SUPFAM" id="SSF52972">
    <property type="entry name" value="ITPase-like"/>
    <property type="match status" value="1"/>
</dbReference>
<comment type="caution">
    <text evidence="3">The sequence shown here is derived from an EMBL/GenBank/DDBJ whole genome shotgun (WGS) entry which is preliminary data.</text>
</comment>
<dbReference type="Gene3D" id="3.90.950.10">
    <property type="match status" value="1"/>
</dbReference>
<dbReference type="AlphaFoldDB" id="V6TKI3"/>
<evidence type="ECO:0000256" key="2">
    <source>
        <dbReference type="ARBA" id="ARBA00022801"/>
    </source>
</evidence>
<dbReference type="GO" id="GO:0047429">
    <property type="term" value="F:nucleoside triphosphate diphosphatase activity"/>
    <property type="evidence" value="ECO:0007669"/>
    <property type="project" value="InterPro"/>
</dbReference>
<gene>
    <name evidence="3" type="ORF">DHA2_152744</name>
</gene>
<reference evidence="4" key="1">
    <citation type="submission" date="2012-02" db="EMBL/GenBank/DDBJ databases">
        <title>Genome sequencing of Giardia lamblia Genotypes A2 and B isolates (DH and GS) and comparative analysis with the genomes of Genotypes A1 and E (WB and Pig).</title>
        <authorList>
            <person name="Adam R."/>
            <person name="Dahlstrom E."/>
            <person name="Martens C."/>
            <person name="Bruno D."/>
            <person name="Barbian K."/>
            <person name="Porcella S.F."/>
            <person name="Nash T."/>
        </authorList>
    </citation>
    <scope>NUCLEOTIDE SEQUENCE</scope>
    <source>
        <strain evidence="4">DH</strain>
    </source>
</reference>
<organism evidence="3 4">
    <name type="scientific">Giardia intestinalis</name>
    <name type="common">Giardia lamblia</name>
    <dbReference type="NCBI Taxonomy" id="5741"/>
    <lineage>
        <taxon>Eukaryota</taxon>
        <taxon>Metamonada</taxon>
        <taxon>Diplomonadida</taxon>
        <taxon>Hexamitidae</taxon>
        <taxon>Giardiinae</taxon>
        <taxon>Giardia</taxon>
    </lineage>
</organism>
<dbReference type="VEuPathDB" id="GiardiaDB:GL50581_3561"/>